<dbReference type="OrthoDB" id="413746at2759"/>
<organism evidence="1 2">
    <name type="scientific">Trichomonas vaginalis (strain ATCC PRA-98 / G3)</name>
    <dbReference type="NCBI Taxonomy" id="412133"/>
    <lineage>
        <taxon>Eukaryota</taxon>
        <taxon>Metamonada</taxon>
        <taxon>Parabasalia</taxon>
        <taxon>Trichomonadida</taxon>
        <taxon>Trichomonadidae</taxon>
        <taxon>Trichomonas</taxon>
    </lineage>
</organism>
<protein>
    <submittedName>
        <fullName evidence="1">Uncharacterized protein</fullName>
    </submittedName>
</protein>
<dbReference type="EMBL" id="DS113534">
    <property type="protein sequence ID" value="EAY02503.1"/>
    <property type="molecule type" value="Genomic_DNA"/>
</dbReference>
<proteinExistence type="predicted"/>
<accession>A2EXX0</accession>
<dbReference type="Proteomes" id="UP000001542">
    <property type="component" value="Unassembled WGS sequence"/>
</dbReference>
<evidence type="ECO:0000313" key="1">
    <source>
        <dbReference type="EMBL" id="EAY02503.1"/>
    </source>
</evidence>
<dbReference type="eggNOG" id="ENOG502SEKU">
    <property type="taxonomic scope" value="Eukaryota"/>
</dbReference>
<dbReference type="RefSeq" id="XP_001314742.1">
    <property type="nucleotide sequence ID" value="XM_001314708.1"/>
</dbReference>
<sequence>MLFSFKNQNNIINQVNIQYPKCKLCKPIISHSSQSSSKDLVLLFATDRYNRIEILARSLRSVGCLARIVVLVPLNANITQDLTDCGIEFVKIASVSSRLQRSPHKMRWEWYYQYLQEHLNEFDRILHTDAFDTYAQYDPFSNNIKNDTLYAISEDRPIKECIFNTKWLNSCYNNTVLEELSEKSILCSGTVIGGARQFMKLVETMVDRVGWDDCWTKAHDQPVFTYVIYNELIDSLKIEFLGCNSEFATMNYCYSEKKTLFYNDKLLKPNLIGYPSFVHQYNRYPEVDDHFQKNCNIRIDRAKEKKSKNSVNNLNAQIR</sequence>
<dbReference type="VEuPathDB" id="TrichDB:TVAG_020560"/>
<dbReference type="KEGG" id="tva:4760343"/>
<reference evidence="1" key="2">
    <citation type="journal article" date="2007" name="Science">
        <title>Draft genome sequence of the sexually transmitted pathogen Trichomonas vaginalis.</title>
        <authorList>
            <person name="Carlton J.M."/>
            <person name="Hirt R.P."/>
            <person name="Silva J.C."/>
            <person name="Delcher A.L."/>
            <person name="Schatz M."/>
            <person name="Zhao Q."/>
            <person name="Wortman J.R."/>
            <person name="Bidwell S.L."/>
            <person name="Alsmark U.C.M."/>
            <person name="Besteiro S."/>
            <person name="Sicheritz-Ponten T."/>
            <person name="Noel C.J."/>
            <person name="Dacks J.B."/>
            <person name="Foster P.G."/>
            <person name="Simillion C."/>
            <person name="Van de Peer Y."/>
            <person name="Miranda-Saavedra D."/>
            <person name="Barton G.J."/>
            <person name="Westrop G.D."/>
            <person name="Mueller S."/>
            <person name="Dessi D."/>
            <person name="Fiori P.L."/>
            <person name="Ren Q."/>
            <person name="Paulsen I."/>
            <person name="Zhang H."/>
            <person name="Bastida-Corcuera F.D."/>
            <person name="Simoes-Barbosa A."/>
            <person name="Brown M.T."/>
            <person name="Hayes R.D."/>
            <person name="Mukherjee M."/>
            <person name="Okumura C.Y."/>
            <person name="Schneider R."/>
            <person name="Smith A.J."/>
            <person name="Vanacova S."/>
            <person name="Villalvazo M."/>
            <person name="Haas B.J."/>
            <person name="Pertea M."/>
            <person name="Feldblyum T.V."/>
            <person name="Utterback T.R."/>
            <person name="Shu C.L."/>
            <person name="Osoegawa K."/>
            <person name="de Jong P.J."/>
            <person name="Hrdy I."/>
            <person name="Horvathova L."/>
            <person name="Zubacova Z."/>
            <person name="Dolezal P."/>
            <person name="Malik S.B."/>
            <person name="Logsdon J.M. Jr."/>
            <person name="Henze K."/>
            <person name="Gupta A."/>
            <person name="Wang C.C."/>
            <person name="Dunne R.L."/>
            <person name="Upcroft J.A."/>
            <person name="Upcroft P."/>
            <person name="White O."/>
            <person name="Salzberg S.L."/>
            <person name="Tang P."/>
            <person name="Chiu C.-H."/>
            <person name="Lee Y.-S."/>
            <person name="Embley T.M."/>
            <person name="Coombs G.H."/>
            <person name="Mottram J.C."/>
            <person name="Tachezy J."/>
            <person name="Fraser-Liggett C.M."/>
            <person name="Johnson P.J."/>
        </authorList>
    </citation>
    <scope>NUCLEOTIDE SEQUENCE [LARGE SCALE GENOMIC DNA]</scope>
    <source>
        <strain evidence="1">G3</strain>
    </source>
</reference>
<dbReference type="AlphaFoldDB" id="A2EXX0"/>
<dbReference type="InParanoid" id="A2EXX0"/>
<evidence type="ECO:0000313" key="2">
    <source>
        <dbReference type="Proteomes" id="UP000001542"/>
    </source>
</evidence>
<dbReference type="VEuPathDB" id="TrichDB:TVAGG3_0318020"/>
<keyword evidence="2" id="KW-1185">Reference proteome</keyword>
<name>A2EXX0_TRIV3</name>
<gene>
    <name evidence="1" type="ORF">TVAG_020560</name>
</gene>
<reference evidence="1" key="1">
    <citation type="submission" date="2006-10" db="EMBL/GenBank/DDBJ databases">
        <authorList>
            <person name="Amadeo P."/>
            <person name="Zhao Q."/>
            <person name="Wortman J."/>
            <person name="Fraser-Liggett C."/>
            <person name="Carlton J."/>
        </authorList>
    </citation>
    <scope>NUCLEOTIDE SEQUENCE</scope>
    <source>
        <strain evidence="1">G3</strain>
    </source>
</reference>